<feature type="compositionally biased region" description="Acidic residues" evidence="1">
    <location>
        <begin position="262"/>
        <end position="282"/>
    </location>
</feature>
<feature type="region of interest" description="Disordered" evidence="1">
    <location>
        <begin position="261"/>
        <end position="282"/>
    </location>
</feature>
<evidence type="ECO:0008006" key="4">
    <source>
        <dbReference type="Google" id="ProtNLM"/>
    </source>
</evidence>
<keyword evidence="3" id="KW-1185">Reference proteome</keyword>
<gene>
    <name evidence="2" type="ORF">I9W95_02435</name>
</gene>
<dbReference type="Proteomes" id="UP000714380">
    <property type="component" value="Unassembled WGS sequence"/>
</dbReference>
<comment type="caution">
    <text evidence="2">The sequence shown here is derived from an EMBL/GenBank/DDBJ whole genome shotgun (WGS) entry which is preliminary data.</text>
</comment>
<evidence type="ECO:0000256" key="1">
    <source>
        <dbReference type="SAM" id="MobiDB-lite"/>
    </source>
</evidence>
<dbReference type="PROSITE" id="PS51257">
    <property type="entry name" value="PROKAR_LIPOPROTEIN"/>
    <property type="match status" value="1"/>
</dbReference>
<evidence type="ECO:0000313" key="2">
    <source>
        <dbReference type="EMBL" id="MCA6062456.1"/>
    </source>
</evidence>
<proteinExistence type="predicted"/>
<dbReference type="EMBL" id="JAEDAH010000010">
    <property type="protein sequence ID" value="MCA6062456.1"/>
    <property type="molecule type" value="Genomic_DNA"/>
</dbReference>
<name>A0ABS7ZL51_9GAMM</name>
<protein>
    <recommendedName>
        <fullName evidence="4">Lipocalin-like domain-containing protein</fullName>
    </recommendedName>
</protein>
<reference evidence="2 3" key="1">
    <citation type="submission" date="2020-12" db="EMBL/GenBank/DDBJ databases">
        <title>Novel Thalassolituus-related marine hydrocarbonoclastic bacteria mediated algae-derived hydrocarbons mineralization in twilight zone of the northern South China Sea.</title>
        <authorList>
            <person name="Dong C."/>
        </authorList>
    </citation>
    <scope>NUCLEOTIDE SEQUENCE [LARGE SCALE GENOMIC DNA]</scope>
    <source>
        <strain evidence="2 3">IMCC1826</strain>
    </source>
</reference>
<organism evidence="2 3">
    <name type="scientific">Thalassolituus marinus</name>
    <dbReference type="NCBI Taxonomy" id="671053"/>
    <lineage>
        <taxon>Bacteria</taxon>
        <taxon>Pseudomonadati</taxon>
        <taxon>Pseudomonadota</taxon>
        <taxon>Gammaproteobacteria</taxon>
        <taxon>Oceanospirillales</taxon>
        <taxon>Oceanospirillaceae</taxon>
        <taxon>Thalassolituus</taxon>
    </lineage>
</organism>
<evidence type="ECO:0000313" key="3">
    <source>
        <dbReference type="Proteomes" id="UP000714380"/>
    </source>
</evidence>
<accession>A0ABS7ZL51</accession>
<sequence>MRLFPILIIAGAAVLAGCIAEEDKNDVTNEQGDKVNDPTVALNGFWDGQFDQAGDLRVLVYNGNVYALDETNGYYGTVLLNDDTSRATFALTAYTLTEADTTGNQYVADGPSEDYNLSGLLFSSTADDDTLVGDYENDTLTGSFLLEDDGTWSNNSDLDNLAGKWTATGYEFYVQPLTGKASYKGISTDGSGCTFEGEITLLDETEALYAVSLIERKNCAGFNETDASGYAAVNADGNLEVYLRKNNDLLFMIFTAPVSDTTTDDTTTDDTTDDTTTDDTAV</sequence>
<dbReference type="RefSeq" id="WP_225671487.1">
    <property type="nucleotide sequence ID" value="NZ_JAEDAH010000010.1"/>
</dbReference>